<feature type="region of interest" description="Disordered" evidence="1">
    <location>
        <begin position="19"/>
        <end position="39"/>
    </location>
</feature>
<gene>
    <name evidence="2" type="ORF">EV679_0732</name>
</gene>
<accession>A0A4Q7N1M8</accession>
<name>A0A4Q7N1M8_9BURK</name>
<dbReference type="OrthoDB" id="8626097at2"/>
<dbReference type="RefSeq" id="WP_134838852.1">
    <property type="nucleotide sequence ID" value="NZ_CP033936.1"/>
</dbReference>
<dbReference type="Proteomes" id="UP000292039">
    <property type="component" value="Unassembled WGS sequence"/>
</dbReference>
<reference evidence="2 3" key="1">
    <citation type="submission" date="2019-02" db="EMBL/GenBank/DDBJ databases">
        <title>Genomic Encyclopedia of Type Strains, Phase IV (KMG-IV): sequencing the most valuable type-strain genomes for metagenomic binning, comparative biology and taxonomic classification.</title>
        <authorList>
            <person name="Goeker M."/>
        </authorList>
    </citation>
    <scope>NUCLEOTIDE SEQUENCE [LARGE SCALE GENOMIC DNA]</scope>
    <source>
        <strain evidence="2 3">DSM 16618</strain>
    </source>
</reference>
<dbReference type="EMBL" id="SGWZ01000001">
    <property type="protein sequence ID" value="RZS73536.1"/>
    <property type="molecule type" value="Genomic_DNA"/>
</dbReference>
<dbReference type="AlphaFoldDB" id="A0A4Q7N1M8"/>
<evidence type="ECO:0000313" key="2">
    <source>
        <dbReference type="EMBL" id="RZS73536.1"/>
    </source>
</evidence>
<evidence type="ECO:0008006" key="4">
    <source>
        <dbReference type="Google" id="ProtNLM"/>
    </source>
</evidence>
<organism evidence="2 3">
    <name type="scientific">Kerstersia gyiorum</name>
    <dbReference type="NCBI Taxonomy" id="206506"/>
    <lineage>
        <taxon>Bacteria</taxon>
        <taxon>Pseudomonadati</taxon>
        <taxon>Pseudomonadota</taxon>
        <taxon>Betaproteobacteria</taxon>
        <taxon>Burkholderiales</taxon>
        <taxon>Alcaligenaceae</taxon>
        <taxon>Kerstersia</taxon>
    </lineage>
</organism>
<sequence>MISAMSPLFPSCTSPLRQALPELPPAHSTDHHPAQATPPRRPLLRYQVLPFPNLMLRAPETPYGHETAMPVMSADDTQATDFDGHWKDALEALLAPCVALFWPRLHAAIDWSCPPDFLDKELRALAPGRRRYRRYLDKLVRVRLRSGAPALMLLHLEIQQRLASHFARRMYTYFARLQETFPDSLILQFAIVTRSPRQTSYLHYHYAPQGYAQEGQDFLSLSYRVPVVHLQDWAGREQALLALAPDNPFALVVLAELAAARRSTPQTLLKEKKQLVRQLYQYGWQARRIRQLFLFIDGILALPPELDDDFWQSLASFEEERNMAYISSVERIGIRKGLQQGLKQGRNEGMAGLLRALLETRFGPLSDADLARLQQADQTRLHRWAQRLLEAQTLEHVWH</sequence>
<comment type="caution">
    <text evidence="2">The sequence shown here is derived from an EMBL/GenBank/DDBJ whole genome shotgun (WGS) entry which is preliminary data.</text>
</comment>
<evidence type="ECO:0000256" key="1">
    <source>
        <dbReference type="SAM" id="MobiDB-lite"/>
    </source>
</evidence>
<evidence type="ECO:0000313" key="3">
    <source>
        <dbReference type="Proteomes" id="UP000292039"/>
    </source>
</evidence>
<dbReference type="PANTHER" id="PTHR35586">
    <property type="entry name" value="SLL1691 PROTEIN"/>
    <property type="match status" value="1"/>
</dbReference>
<dbReference type="PANTHER" id="PTHR35586:SF1">
    <property type="entry name" value="SLL1691 PROTEIN"/>
    <property type="match status" value="1"/>
</dbReference>
<protein>
    <recommendedName>
        <fullName evidence="4">DUF4351 domain-containing protein</fullName>
    </recommendedName>
</protein>
<proteinExistence type="predicted"/>